<organism evidence="2 3">
    <name type="scientific">Neurospora intermedia</name>
    <dbReference type="NCBI Taxonomy" id="5142"/>
    <lineage>
        <taxon>Eukaryota</taxon>
        <taxon>Fungi</taxon>
        <taxon>Dikarya</taxon>
        <taxon>Ascomycota</taxon>
        <taxon>Pezizomycotina</taxon>
        <taxon>Sordariomycetes</taxon>
        <taxon>Sordariomycetidae</taxon>
        <taxon>Sordariales</taxon>
        <taxon>Sordariaceae</taxon>
        <taxon>Neurospora</taxon>
    </lineage>
</organism>
<evidence type="ECO:0000313" key="3">
    <source>
        <dbReference type="Proteomes" id="UP001451303"/>
    </source>
</evidence>
<evidence type="ECO:0000256" key="1">
    <source>
        <dbReference type="SAM" id="MobiDB-lite"/>
    </source>
</evidence>
<dbReference type="EMBL" id="JAVLET010000003">
    <property type="protein sequence ID" value="KAL0471586.1"/>
    <property type="molecule type" value="Genomic_DNA"/>
</dbReference>
<name>A0ABR3DFY9_NEUIN</name>
<comment type="caution">
    <text evidence="2">The sequence shown here is derived from an EMBL/GenBank/DDBJ whole genome shotgun (WGS) entry which is preliminary data.</text>
</comment>
<accession>A0ABR3DFY9</accession>
<keyword evidence="3" id="KW-1185">Reference proteome</keyword>
<protein>
    <submittedName>
        <fullName evidence="2">Uncharacterized protein</fullName>
    </submittedName>
</protein>
<sequence>MSYHELLNVIDPIESGLFDSLIASLKSLPTTNSNNTEKKFPWETLAGKVADCQTEWNKWYATYLECEPLLQSENQWKQGGNGQYSYTFLTQTVTELCNALEALSRWTDKLAYVSKYLAEGRDVEIVDQSQTSTTITKTIKDARIEAVKRIFIIACRILDCQRFKDLLMKGEEMHSPFYLDVLGVDLGITNPEAMERYLRAILPRSIGLAVKAAEKDPSAPRVRQADLAGSHGTTTTTGLTEDSVSSSAILGGQAAPRN</sequence>
<evidence type="ECO:0000313" key="2">
    <source>
        <dbReference type="EMBL" id="KAL0471586.1"/>
    </source>
</evidence>
<proteinExistence type="predicted"/>
<feature type="region of interest" description="Disordered" evidence="1">
    <location>
        <begin position="217"/>
        <end position="244"/>
    </location>
</feature>
<dbReference type="Proteomes" id="UP001451303">
    <property type="component" value="Unassembled WGS sequence"/>
</dbReference>
<reference evidence="2 3" key="1">
    <citation type="submission" date="2023-09" db="EMBL/GenBank/DDBJ databases">
        <title>Multi-omics analysis of a traditional fermented food reveals byproduct-associated fungal strains for waste-to-food upcycling.</title>
        <authorList>
            <consortium name="Lawrence Berkeley National Laboratory"/>
            <person name="Rekdal V.M."/>
            <person name="Villalobos-Escobedo J.M."/>
            <person name="Rodriguez-Valeron N."/>
            <person name="Garcia M.O."/>
            <person name="Vasquez D.P."/>
            <person name="Damayanti I."/>
            <person name="Sorensen P.M."/>
            <person name="Baidoo E.E."/>
            <person name="De Carvalho A.C."/>
            <person name="Riley R."/>
            <person name="Lipzen A."/>
            <person name="He G."/>
            <person name="Yan M."/>
            <person name="Haridas S."/>
            <person name="Daum C."/>
            <person name="Yoshinaga Y."/>
            <person name="Ng V."/>
            <person name="Grigoriev I.V."/>
            <person name="Munk R."/>
            <person name="Nuraida L."/>
            <person name="Wijaya C.H."/>
            <person name="Morales P.-C."/>
            <person name="Keasling J.D."/>
        </authorList>
    </citation>
    <scope>NUCLEOTIDE SEQUENCE [LARGE SCALE GENOMIC DNA]</scope>
    <source>
        <strain evidence="2 3">FGSC 2613</strain>
    </source>
</reference>
<gene>
    <name evidence="2" type="ORF">QR685DRAFT_585244</name>
</gene>